<dbReference type="Gene3D" id="3.40.50.1820">
    <property type="entry name" value="alpha/beta hydrolase"/>
    <property type="match status" value="2"/>
</dbReference>
<feature type="domain" description="Carboxylesterase type B" evidence="3">
    <location>
        <begin position="34"/>
        <end position="93"/>
    </location>
</feature>
<keyword evidence="2" id="KW-0325">Glycoprotein</keyword>
<dbReference type="InterPro" id="IPR029058">
    <property type="entry name" value="AB_hydrolase_fold"/>
</dbReference>
<evidence type="ECO:0000313" key="4">
    <source>
        <dbReference type="EMBL" id="KAA0186295.1"/>
    </source>
</evidence>
<dbReference type="AlphaFoldDB" id="A0A6A0GSD5"/>
<dbReference type="SUPFAM" id="SSF53474">
    <property type="entry name" value="alpha/beta-Hydrolases"/>
    <property type="match status" value="1"/>
</dbReference>
<dbReference type="Proteomes" id="UP000711488">
    <property type="component" value="Unassembled WGS sequence"/>
</dbReference>
<proteinExistence type="inferred from homology"/>
<reference evidence="4" key="2">
    <citation type="journal article" date="2018" name="Environ. Sci. Technol.">
        <title>The Toxicogenome of Hyalella azteca: A Model for Sediment Ecotoxicology and Evolutionary Toxicology.</title>
        <authorList>
            <person name="Poynton H.C."/>
            <person name="Hasenbein S."/>
            <person name="Benoit J.B."/>
            <person name="Sepulveda M.S."/>
            <person name="Poelchau M.F."/>
            <person name="Hughes D.S.T."/>
            <person name="Murali S.C."/>
            <person name="Chen S."/>
            <person name="Glastad K.M."/>
            <person name="Goodisman M.A.D."/>
            <person name="Werren J.H."/>
            <person name="Vineis J.H."/>
            <person name="Bowen J.L."/>
            <person name="Friedrich M."/>
            <person name="Jones J."/>
            <person name="Robertson H.M."/>
            <person name="Feyereisen R."/>
            <person name="Mechler-Hickson A."/>
            <person name="Mathers N."/>
            <person name="Lee C.E."/>
            <person name="Colbourne J.K."/>
            <person name="Biales A."/>
            <person name="Johnston J.S."/>
            <person name="Wellborn G.A."/>
            <person name="Rosendale A.J."/>
            <person name="Cridge A.G."/>
            <person name="Munoz-Torres M.C."/>
            <person name="Bain P.A."/>
            <person name="Manny A.R."/>
            <person name="Major K.M."/>
            <person name="Lambert F.N."/>
            <person name="Vulpe C.D."/>
            <person name="Tuck P."/>
            <person name="Blalock B.J."/>
            <person name="Lin Y.Y."/>
            <person name="Smith M.E."/>
            <person name="Ochoa-Acuna H."/>
            <person name="Chen M.M."/>
            <person name="Childers C.P."/>
            <person name="Qu J."/>
            <person name="Dugan S."/>
            <person name="Lee S.L."/>
            <person name="Chao H."/>
            <person name="Dinh H."/>
            <person name="Han Y."/>
            <person name="Doddapaneni H."/>
            <person name="Worley K.C."/>
            <person name="Muzny D.M."/>
            <person name="Gibbs R.A."/>
            <person name="Richards S."/>
        </authorList>
    </citation>
    <scope>NUCLEOTIDE SEQUENCE</scope>
    <source>
        <strain evidence="4">HAZT.00-mixed</strain>
        <tissue evidence="4">Whole organism</tissue>
    </source>
</reference>
<reference evidence="4" key="3">
    <citation type="submission" date="2019-06" db="EMBL/GenBank/DDBJ databases">
        <authorList>
            <person name="Poynton C."/>
            <person name="Hasenbein S."/>
            <person name="Benoit J.B."/>
            <person name="Sepulveda M.S."/>
            <person name="Poelchau M.F."/>
            <person name="Murali S.C."/>
            <person name="Chen S."/>
            <person name="Glastad K.M."/>
            <person name="Werren J.H."/>
            <person name="Vineis J.H."/>
            <person name="Bowen J.L."/>
            <person name="Friedrich M."/>
            <person name="Jones J."/>
            <person name="Robertson H.M."/>
            <person name="Feyereisen R."/>
            <person name="Mechler-Hickson A."/>
            <person name="Mathers N."/>
            <person name="Lee C.E."/>
            <person name="Colbourne J.K."/>
            <person name="Biales A."/>
            <person name="Johnston J.S."/>
            <person name="Wellborn G.A."/>
            <person name="Rosendale A.J."/>
            <person name="Cridge A.G."/>
            <person name="Munoz-Torres M.C."/>
            <person name="Bain P.A."/>
            <person name="Manny A.R."/>
            <person name="Major K.M."/>
            <person name="Lambert F.N."/>
            <person name="Vulpe C.D."/>
            <person name="Tuck P."/>
            <person name="Blalock B.J."/>
            <person name="Lin Y.-Y."/>
            <person name="Smith M.E."/>
            <person name="Ochoa-Acuna H."/>
            <person name="Chen M.-J.M."/>
            <person name="Childers C.P."/>
            <person name="Qu J."/>
            <person name="Dugan S."/>
            <person name="Lee S.L."/>
            <person name="Chao H."/>
            <person name="Dinh H."/>
            <person name="Han Y."/>
            <person name="Doddapaneni H."/>
            <person name="Worley K.C."/>
            <person name="Muzny D.M."/>
            <person name="Gibbs R.A."/>
            <person name="Richards S."/>
        </authorList>
    </citation>
    <scope>NUCLEOTIDE SEQUENCE</scope>
    <source>
        <strain evidence="4">HAZT.00-mixed</strain>
        <tissue evidence="4">Whole organism</tissue>
    </source>
</reference>
<evidence type="ECO:0000256" key="1">
    <source>
        <dbReference type="ARBA" id="ARBA00005964"/>
    </source>
</evidence>
<comment type="caution">
    <text evidence="4">The sequence shown here is derived from an EMBL/GenBank/DDBJ whole genome shotgun (WGS) entry which is preliminary data.</text>
</comment>
<dbReference type="InterPro" id="IPR051093">
    <property type="entry name" value="Neuroligin/BSAL"/>
</dbReference>
<gene>
    <name evidence="4" type="ORF">HAZT_HAZT000746</name>
</gene>
<evidence type="ECO:0000259" key="3">
    <source>
        <dbReference type="Pfam" id="PF00135"/>
    </source>
</evidence>
<evidence type="ECO:0000256" key="2">
    <source>
        <dbReference type="ARBA" id="ARBA00023180"/>
    </source>
</evidence>
<dbReference type="PANTHER" id="PTHR43903">
    <property type="entry name" value="NEUROLIGIN"/>
    <property type="match status" value="1"/>
</dbReference>
<sequence length="99" mass="10912">MTSGRGANYGMTDQLAALRWVQDNIMAFGGNPRKLFSRVILMSGSAFSPWAMVDTPENYAQQAASQLNCPLGTNFLDCVRNTSIEDVLKVRNYFVTTLG</sequence>
<accession>A0A6A0GSD5</accession>
<dbReference type="InterPro" id="IPR002018">
    <property type="entry name" value="CarbesteraseB"/>
</dbReference>
<dbReference type="Pfam" id="PF00135">
    <property type="entry name" value="COesterase"/>
    <property type="match status" value="1"/>
</dbReference>
<protein>
    <recommendedName>
        <fullName evidence="3">Carboxylesterase type B domain-containing protein</fullName>
    </recommendedName>
</protein>
<dbReference type="EMBL" id="JQDR03015661">
    <property type="protein sequence ID" value="KAA0186295.1"/>
    <property type="molecule type" value="Genomic_DNA"/>
</dbReference>
<reference evidence="4" key="1">
    <citation type="submission" date="2014-08" db="EMBL/GenBank/DDBJ databases">
        <authorList>
            <person name="Murali S."/>
            <person name="Richards S."/>
            <person name="Bandaranaike D."/>
            <person name="Bellair M."/>
            <person name="Blankenburg K."/>
            <person name="Chao H."/>
            <person name="Dinh H."/>
            <person name="Doddapaneni H."/>
            <person name="Dugan-Rocha S."/>
            <person name="Elkadiri S."/>
            <person name="Gnanaolivu R."/>
            <person name="Hughes D."/>
            <person name="Lee S."/>
            <person name="Li M."/>
            <person name="Ming W."/>
            <person name="Munidasa M."/>
            <person name="Muniz J."/>
            <person name="Nguyen L."/>
            <person name="Osuji N."/>
            <person name="Pu L.-L."/>
            <person name="Puazo M."/>
            <person name="Skinner E."/>
            <person name="Qu C."/>
            <person name="Quiroz J."/>
            <person name="Raj R."/>
            <person name="Weissenberger G."/>
            <person name="Xin Y."/>
            <person name="Zou X."/>
            <person name="Han Y."/>
            <person name="Worley K."/>
            <person name="Muzny D."/>
            <person name="Gibbs R."/>
        </authorList>
    </citation>
    <scope>NUCLEOTIDE SEQUENCE</scope>
    <source>
        <strain evidence="4">HAZT.00-mixed</strain>
        <tissue evidence="4">Whole organism</tissue>
    </source>
</reference>
<comment type="similarity">
    <text evidence="1">Belongs to the type-B carboxylesterase/lipase family.</text>
</comment>
<name>A0A6A0GSD5_HYAAZ</name>
<organism evidence="4">
    <name type="scientific">Hyalella azteca</name>
    <name type="common">Amphipod</name>
    <dbReference type="NCBI Taxonomy" id="294128"/>
    <lineage>
        <taxon>Eukaryota</taxon>
        <taxon>Metazoa</taxon>
        <taxon>Ecdysozoa</taxon>
        <taxon>Arthropoda</taxon>
        <taxon>Crustacea</taxon>
        <taxon>Multicrustacea</taxon>
        <taxon>Malacostraca</taxon>
        <taxon>Eumalacostraca</taxon>
        <taxon>Peracarida</taxon>
        <taxon>Amphipoda</taxon>
        <taxon>Senticaudata</taxon>
        <taxon>Talitrida</taxon>
        <taxon>Talitroidea</taxon>
        <taxon>Hyalellidae</taxon>
        <taxon>Hyalella</taxon>
    </lineage>
</organism>